<dbReference type="Proteomes" id="UP001314263">
    <property type="component" value="Unassembled WGS sequence"/>
</dbReference>
<reference evidence="2 3" key="1">
    <citation type="submission" date="2023-10" db="EMBL/GenBank/DDBJ databases">
        <authorList>
            <person name="Maclean D."/>
            <person name="Macfadyen A."/>
        </authorList>
    </citation>
    <scope>NUCLEOTIDE SEQUENCE [LARGE SCALE GENOMIC DNA]</scope>
</reference>
<evidence type="ECO:0000313" key="2">
    <source>
        <dbReference type="EMBL" id="CAK0738704.1"/>
    </source>
</evidence>
<evidence type="ECO:0000256" key="1">
    <source>
        <dbReference type="SAM" id="Phobius"/>
    </source>
</evidence>
<comment type="caution">
    <text evidence="2">The sequence shown here is derived from an EMBL/GenBank/DDBJ whole genome shotgun (WGS) entry which is preliminary data.</text>
</comment>
<organism evidence="2 3">
    <name type="scientific">Coccomyxa viridis</name>
    <dbReference type="NCBI Taxonomy" id="1274662"/>
    <lineage>
        <taxon>Eukaryota</taxon>
        <taxon>Viridiplantae</taxon>
        <taxon>Chlorophyta</taxon>
        <taxon>core chlorophytes</taxon>
        <taxon>Trebouxiophyceae</taxon>
        <taxon>Trebouxiophyceae incertae sedis</taxon>
        <taxon>Coccomyxaceae</taxon>
        <taxon>Coccomyxa</taxon>
    </lineage>
</organism>
<dbReference type="EMBL" id="CAUYUE010000002">
    <property type="protein sequence ID" value="CAK0738704.1"/>
    <property type="molecule type" value="Genomic_DNA"/>
</dbReference>
<protein>
    <recommendedName>
        <fullName evidence="4">Vacuole membrane protein 1</fullName>
    </recommendedName>
</protein>
<evidence type="ECO:0008006" key="4">
    <source>
        <dbReference type="Google" id="ProtNLM"/>
    </source>
</evidence>
<keyword evidence="1" id="KW-1133">Transmembrane helix</keyword>
<gene>
    <name evidence="2" type="ORF">CVIRNUC_001081</name>
</gene>
<keyword evidence="1" id="KW-0472">Membrane</keyword>
<dbReference type="AlphaFoldDB" id="A0AAV1HS61"/>
<proteinExistence type="predicted"/>
<evidence type="ECO:0000313" key="3">
    <source>
        <dbReference type="Proteomes" id="UP001314263"/>
    </source>
</evidence>
<keyword evidence="3" id="KW-1185">Reference proteome</keyword>
<name>A0AAV1HS61_9CHLO</name>
<accession>A0AAV1HS61</accession>
<sequence length="446" mass="50762">MADLQAIKDSLPEEERQTIDQLGKQLAGQRKQLRLHRHPFRTLYYFSACAASAAVRGCLWLAKHRITLTLLLPAVAGYIFLKQTGQHTEELERVELWFWWAVWWVGLGILSSIGLGTGMHSGLLFLFPHMLKVCLAAEECGHLNFDSRTDMWWNGDAFHCGTGPRGVVHFHDIFLKVMPPALLWGAGTAIGEIPPYAFSYHAAKAGIRNEEWDSMFQVTPVSEGQGLIEALIHRMKNWMLRFIQKHGFWGIFLLAAWPNALFDLCGICCGHFLMPFWEFIGATMAGKALVKVNMQALVLVSVFRQQTRDKLVEYIEWCLPDRIPWLWDRMGYRHTPAQMVHNAIVSKIGAFQAGVARRQSASHQDPRWLLERMADNFRSIGAFKAWVWGYVPIVGGASAWSSIVFLMVMHFVASCVEQFAQSQASYEHNRELLAQALRLQKLHASR</sequence>
<feature type="transmembrane region" description="Helical" evidence="1">
    <location>
        <begin position="101"/>
        <end position="127"/>
    </location>
</feature>
<keyword evidence="1" id="KW-0812">Transmembrane</keyword>
<feature type="transmembrane region" description="Helical" evidence="1">
    <location>
        <begin position="387"/>
        <end position="413"/>
    </location>
</feature>